<dbReference type="KEGG" id="vg:22111136"/>
<organism evidence="1 2">
    <name type="scientific">Escherichia phage 121Q</name>
    <dbReference type="NCBI Taxonomy" id="1555202"/>
    <lineage>
        <taxon>Viruses</taxon>
        <taxon>Duplodnaviria</taxon>
        <taxon>Heunggongvirae</taxon>
        <taxon>Uroviricota</taxon>
        <taxon>Caudoviricetes</taxon>
        <taxon>Asteriusvirus</taxon>
        <taxon>Asteriusvirus av121Q</taxon>
    </lineage>
</organism>
<evidence type="ECO:0000313" key="1">
    <source>
        <dbReference type="EMBL" id="AIT13993.1"/>
    </source>
</evidence>
<evidence type="ECO:0000313" key="2">
    <source>
        <dbReference type="Proteomes" id="UP000029889"/>
    </source>
</evidence>
<dbReference type="Proteomes" id="UP000029889">
    <property type="component" value="Segment"/>
</dbReference>
<keyword evidence="2" id="KW-1185">Reference proteome</keyword>
<dbReference type="GeneID" id="22111136"/>
<proteinExistence type="predicted"/>
<dbReference type="EMBL" id="KM507819">
    <property type="protein sequence ID" value="AIT13993.1"/>
    <property type="molecule type" value="Genomic_DNA"/>
</dbReference>
<accession>A0A097EX49</accession>
<reference evidence="1 2" key="1">
    <citation type="submission" date="2014-09" db="EMBL/GenBank/DDBJ databases">
        <authorList>
            <person name="Lapin J.S."/>
            <person name="Pope W.H."/>
            <person name="Hua J."/>
            <person name="Ford M.E."/>
            <person name="Conway J.F."/>
            <person name="Hatfull G.F."/>
            <person name="Hendrix R.W."/>
        </authorList>
    </citation>
    <scope>NUCLEOTIDE SEQUENCE [LARGE SCALE GENOMIC DNA]</scope>
</reference>
<protein>
    <submittedName>
        <fullName evidence="1">Uncharacterized protein</fullName>
    </submittedName>
</protein>
<gene>
    <name evidence="1" type="primary">96</name>
    <name evidence="1" type="ORF">PBI_121Q_96</name>
</gene>
<sequence>MTVLHQLKKVKHPVVYEDWKRQKLMGDFYFPKSKVLANSRCTYVTHNYKDTVFVEMGFNPSNTMFSTNQTFYKFHINKDSFSIMIIKFLVEDLVYSEERVPLSLVDIPYDNLEEMYFQQLTVQENFGMIGLQELEMIKQIRDIYFKE</sequence>
<name>A0A097EX49_9CAUD</name>
<dbReference type="RefSeq" id="YP_009101690.1">
    <property type="nucleotide sequence ID" value="NC_025447.1"/>
</dbReference>